<keyword evidence="2" id="KW-1133">Transmembrane helix</keyword>
<reference evidence="4 5" key="1">
    <citation type="submission" date="2018-10" db="EMBL/GenBank/DDBJ databases">
        <title>Histidinibacterium lentulum gen. nov., sp. nov., a marine bacterium from the culture broth of Picochlorum sp. 122.</title>
        <authorList>
            <person name="Wang G."/>
        </authorList>
    </citation>
    <scope>NUCLEOTIDE SEQUENCE [LARGE SCALE GENOMIC DNA]</scope>
    <source>
        <strain evidence="4 5">B17</strain>
    </source>
</reference>
<gene>
    <name evidence="4" type="ORF">EAT49_09405</name>
</gene>
<dbReference type="GO" id="GO:0015036">
    <property type="term" value="F:disulfide oxidoreductase activity"/>
    <property type="evidence" value="ECO:0007669"/>
    <property type="project" value="UniProtKB-ARBA"/>
</dbReference>
<keyword evidence="2" id="KW-0472">Membrane</keyword>
<dbReference type="SUPFAM" id="SSF52833">
    <property type="entry name" value="Thioredoxin-like"/>
    <property type="match status" value="1"/>
</dbReference>
<protein>
    <submittedName>
        <fullName evidence="4">TlpA family protein disulfide reductase</fullName>
    </submittedName>
</protein>
<organism evidence="4 5">
    <name type="scientific">Histidinibacterium lentulum</name>
    <dbReference type="NCBI Taxonomy" id="2480588"/>
    <lineage>
        <taxon>Bacteria</taxon>
        <taxon>Pseudomonadati</taxon>
        <taxon>Pseudomonadota</taxon>
        <taxon>Alphaproteobacteria</taxon>
        <taxon>Rhodobacterales</taxon>
        <taxon>Paracoccaceae</taxon>
        <taxon>Histidinibacterium</taxon>
    </lineage>
</organism>
<dbReference type="Gene3D" id="3.40.30.10">
    <property type="entry name" value="Glutaredoxin"/>
    <property type="match status" value="1"/>
</dbReference>
<proteinExistence type="predicted"/>
<evidence type="ECO:0000256" key="1">
    <source>
        <dbReference type="ARBA" id="ARBA00023284"/>
    </source>
</evidence>
<dbReference type="Pfam" id="PF00578">
    <property type="entry name" value="AhpC-TSA"/>
    <property type="match status" value="1"/>
</dbReference>
<dbReference type="PANTHER" id="PTHR42852">
    <property type="entry name" value="THIOL:DISULFIDE INTERCHANGE PROTEIN DSBE"/>
    <property type="match status" value="1"/>
</dbReference>
<dbReference type="InterPro" id="IPR013766">
    <property type="entry name" value="Thioredoxin_domain"/>
</dbReference>
<dbReference type="GO" id="GO:0016209">
    <property type="term" value="F:antioxidant activity"/>
    <property type="evidence" value="ECO:0007669"/>
    <property type="project" value="InterPro"/>
</dbReference>
<dbReference type="PROSITE" id="PS51352">
    <property type="entry name" value="THIOREDOXIN_2"/>
    <property type="match status" value="1"/>
</dbReference>
<dbReference type="PANTHER" id="PTHR42852:SF18">
    <property type="entry name" value="CHROMOSOME UNDETERMINED SCAFFOLD_47, WHOLE GENOME SHOTGUN SEQUENCE"/>
    <property type="match status" value="1"/>
</dbReference>
<keyword evidence="5" id="KW-1185">Reference proteome</keyword>
<evidence type="ECO:0000259" key="3">
    <source>
        <dbReference type="PROSITE" id="PS51352"/>
    </source>
</evidence>
<dbReference type="PROSITE" id="PS00194">
    <property type="entry name" value="THIOREDOXIN_1"/>
    <property type="match status" value="1"/>
</dbReference>
<dbReference type="OrthoDB" id="9799347at2"/>
<feature type="domain" description="Thioredoxin" evidence="3">
    <location>
        <begin position="78"/>
        <end position="220"/>
    </location>
</feature>
<comment type="caution">
    <text evidence="4">The sequence shown here is derived from an EMBL/GenBank/DDBJ whole genome shotgun (WGS) entry which is preliminary data.</text>
</comment>
<sequence length="223" mass="23575">MTASGASENRPPHMALDPLEELDMTGPRMLETLARMRAGLAYIALAAVANAGLTLSAAADPLGLEPLREGDMRKLTVHAEPQPGSDAAFESADGGEMTLAAYEGQVVLLNFWATWCAPCRHEMPALSQLQTELGGEDFAVVTVAAGRNAPAAMARFFDEIAVDNLPLHRDPQQSLAREMGVLGLPVTILLDRDGTELARLQGGADWATDSARAIVRAAMGVEG</sequence>
<name>A0A3N2R625_9RHOB</name>
<dbReference type="InterPro" id="IPR017937">
    <property type="entry name" value="Thioredoxin_CS"/>
</dbReference>
<feature type="transmembrane region" description="Helical" evidence="2">
    <location>
        <begin position="38"/>
        <end position="59"/>
    </location>
</feature>
<evidence type="ECO:0000313" key="5">
    <source>
        <dbReference type="Proteomes" id="UP000268016"/>
    </source>
</evidence>
<dbReference type="Proteomes" id="UP000268016">
    <property type="component" value="Unassembled WGS sequence"/>
</dbReference>
<dbReference type="InterPro" id="IPR036249">
    <property type="entry name" value="Thioredoxin-like_sf"/>
</dbReference>
<dbReference type="InterPro" id="IPR050553">
    <property type="entry name" value="Thioredoxin_ResA/DsbE_sf"/>
</dbReference>
<evidence type="ECO:0000313" key="4">
    <source>
        <dbReference type="EMBL" id="ROU02806.1"/>
    </source>
</evidence>
<dbReference type="AlphaFoldDB" id="A0A3N2R625"/>
<evidence type="ECO:0000256" key="2">
    <source>
        <dbReference type="SAM" id="Phobius"/>
    </source>
</evidence>
<dbReference type="InterPro" id="IPR000866">
    <property type="entry name" value="AhpC/TSA"/>
</dbReference>
<dbReference type="EMBL" id="RDRB01000004">
    <property type="protein sequence ID" value="ROU02806.1"/>
    <property type="molecule type" value="Genomic_DNA"/>
</dbReference>
<accession>A0A3N2R625</accession>
<keyword evidence="2" id="KW-0812">Transmembrane</keyword>
<dbReference type="CDD" id="cd02966">
    <property type="entry name" value="TlpA_like_family"/>
    <property type="match status" value="1"/>
</dbReference>
<keyword evidence="1" id="KW-0676">Redox-active center</keyword>